<feature type="transmembrane region" description="Helical" evidence="8">
    <location>
        <begin position="122"/>
        <end position="143"/>
    </location>
</feature>
<evidence type="ECO:0000256" key="7">
    <source>
        <dbReference type="ARBA" id="ARBA00034125"/>
    </source>
</evidence>
<evidence type="ECO:0000256" key="5">
    <source>
        <dbReference type="ARBA" id="ARBA00022989"/>
    </source>
</evidence>
<dbReference type="PANTHER" id="PTHR34390">
    <property type="entry name" value="UPF0442 PROTEIN YJJB-RELATED"/>
    <property type="match status" value="1"/>
</dbReference>
<keyword evidence="6 8" id="KW-0472">Membrane</keyword>
<evidence type="ECO:0000259" key="9">
    <source>
        <dbReference type="Pfam" id="PF12821"/>
    </source>
</evidence>
<evidence type="ECO:0000256" key="2">
    <source>
        <dbReference type="ARBA" id="ARBA00022475"/>
    </source>
</evidence>
<dbReference type="PANTHER" id="PTHR34390:SF1">
    <property type="entry name" value="SUCCINATE TRANSPORTER SUBUNIT YJJB-RELATED"/>
    <property type="match status" value="1"/>
</dbReference>
<dbReference type="GO" id="GO:0005886">
    <property type="term" value="C:plasma membrane"/>
    <property type="evidence" value="ECO:0007669"/>
    <property type="project" value="UniProtKB-SubCell"/>
</dbReference>
<organism evidence="10 11">
    <name type="scientific">Candidatus Hydrogenisulfobacillus filiaventi</name>
    <dbReference type="NCBI Taxonomy" id="2707344"/>
    <lineage>
        <taxon>Bacteria</taxon>
        <taxon>Bacillati</taxon>
        <taxon>Bacillota</taxon>
        <taxon>Clostridia</taxon>
        <taxon>Eubacteriales</taxon>
        <taxon>Clostridiales Family XVII. Incertae Sedis</taxon>
        <taxon>Candidatus Hydrogenisulfobacillus</taxon>
    </lineage>
</organism>
<keyword evidence="11" id="KW-1185">Reference proteome</keyword>
<feature type="transmembrane region" description="Helical" evidence="8">
    <location>
        <begin position="58"/>
        <end position="78"/>
    </location>
</feature>
<keyword evidence="5 8" id="KW-1133">Transmembrane helix</keyword>
<sequence length="149" mass="14988">MSGFWQGPLPGFASALLTVAAFAVVYQLPPSRIGVAALIGGVAWGAAGILGYGPADGLGGDFAGAFLVGVLAEAAAVLTRTPALSYAVPAIIPFVPGYLAYRSMVAFLTGRFLNGLRLGLEAFLAAGALAAGLAVAATLARALRRRRAV</sequence>
<dbReference type="Pfam" id="PF12821">
    <property type="entry name" value="ThrE_2"/>
    <property type="match status" value="1"/>
</dbReference>
<evidence type="ECO:0000256" key="8">
    <source>
        <dbReference type="SAM" id="Phobius"/>
    </source>
</evidence>
<dbReference type="InterPro" id="IPR024528">
    <property type="entry name" value="ThrE_2"/>
</dbReference>
<keyword evidence="4 8" id="KW-0812">Transmembrane</keyword>
<keyword evidence="3" id="KW-0997">Cell inner membrane</keyword>
<gene>
    <name evidence="10" type="ORF">R50_0606</name>
</gene>
<dbReference type="KEGG" id="hfv:R50_0606"/>
<comment type="similarity">
    <text evidence="7">Belongs to the ThrE exporter (TC 2.A.79) family.</text>
</comment>
<name>A0A6F8ZF74_9FIRM</name>
<evidence type="ECO:0000256" key="4">
    <source>
        <dbReference type="ARBA" id="ARBA00022692"/>
    </source>
</evidence>
<evidence type="ECO:0000313" key="10">
    <source>
        <dbReference type="EMBL" id="CAB1128112.1"/>
    </source>
</evidence>
<evidence type="ECO:0000256" key="1">
    <source>
        <dbReference type="ARBA" id="ARBA00004651"/>
    </source>
</evidence>
<feature type="transmembrane region" description="Helical" evidence="8">
    <location>
        <begin position="33"/>
        <end position="52"/>
    </location>
</feature>
<feature type="transmembrane region" description="Helical" evidence="8">
    <location>
        <begin position="90"/>
        <end position="110"/>
    </location>
</feature>
<reference evidence="10 11" key="1">
    <citation type="submission" date="2020-02" db="EMBL/GenBank/DDBJ databases">
        <authorList>
            <person name="Hogendoorn C."/>
        </authorList>
    </citation>
    <scope>NUCLEOTIDE SEQUENCE [LARGE SCALE GENOMIC DNA]</scope>
    <source>
        <strain evidence="10">R501</strain>
    </source>
</reference>
<accession>A0A6F8ZF74</accession>
<evidence type="ECO:0000256" key="6">
    <source>
        <dbReference type="ARBA" id="ARBA00023136"/>
    </source>
</evidence>
<evidence type="ECO:0000313" key="11">
    <source>
        <dbReference type="Proteomes" id="UP000503399"/>
    </source>
</evidence>
<protein>
    <submittedName>
        <fullName evidence="10">ThrE_2 domain-containing protein</fullName>
    </submittedName>
</protein>
<feature type="domain" description="Threonine/Serine exporter ThrE" evidence="9">
    <location>
        <begin position="14"/>
        <end position="137"/>
    </location>
</feature>
<feature type="transmembrane region" description="Helical" evidence="8">
    <location>
        <begin position="6"/>
        <end position="26"/>
    </location>
</feature>
<comment type="subcellular location">
    <subcellularLocation>
        <location evidence="1">Cell membrane</location>
        <topology evidence="1">Multi-pass membrane protein</topology>
    </subcellularLocation>
</comment>
<dbReference type="EMBL" id="LR778114">
    <property type="protein sequence ID" value="CAB1128112.1"/>
    <property type="molecule type" value="Genomic_DNA"/>
</dbReference>
<dbReference type="InterPro" id="IPR050539">
    <property type="entry name" value="ThrE_Dicarb/AminoAcid_Exp"/>
</dbReference>
<evidence type="ECO:0000256" key="3">
    <source>
        <dbReference type="ARBA" id="ARBA00022519"/>
    </source>
</evidence>
<dbReference type="GO" id="GO:0015744">
    <property type="term" value="P:succinate transport"/>
    <property type="evidence" value="ECO:0007669"/>
    <property type="project" value="TreeGrafter"/>
</dbReference>
<keyword evidence="2" id="KW-1003">Cell membrane</keyword>
<dbReference type="AlphaFoldDB" id="A0A6F8ZF74"/>
<dbReference type="Proteomes" id="UP000503399">
    <property type="component" value="Chromosome"/>
</dbReference>
<proteinExistence type="inferred from homology"/>